<name>A0A1X0Y486_MYCSI</name>
<dbReference type="RefSeq" id="WP_084950683.1">
    <property type="nucleotide sequence ID" value="NZ_MZZM01000018.1"/>
</dbReference>
<keyword evidence="3" id="KW-1185">Reference proteome</keyword>
<dbReference type="Proteomes" id="UP000193040">
    <property type="component" value="Unassembled WGS sequence"/>
</dbReference>
<reference evidence="2 3" key="1">
    <citation type="submission" date="2017-03" db="EMBL/GenBank/DDBJ databases">
        <title>Genomic insights into Mycobacterium simiae human colonization.</title>
        <authorList>
            <person name="Steffani J.L."/>
            <person name="Brunck M.E."/>
            <person name="Cruz E."/>
            <person name="Montiel R."/>
            <person name="Barona F."/>
        </authorList>
    </citation>
    <scope>NUCLEOTIDE SEQUENCE [LARGE SCALE GENOMIC DNA]</scope>
    <source>
        <strain evidence="2 3">MsiGto</strain>
    </source>
</reference>
<evidence type="ECO:0000313" key="2">
    <source>
        <dbReference type="EMBL" id="ORJ60000.1"/>
    </source>
</evidence>
<accession>A0A1X0Y486</accession>
<dbReference type="AlphaFoldDB" id="A0A1X0Y486"/>
<evidence type="ECO:0000256" key="1">
    <source>
        <dbReference type="SAM" id="Phobius"/>
    </source>
</evidence>
<organism evidence="2 3">
    <name type="scientific">Mycobacterium simiae</name>
    <name type="common">Mycobacterium habana</name>
    <dbReference type="NCBI Taxonomy" id="1784"/>
    <lineage>
        <taxon>Bacteria</taxon>
        <taxon>Bacillati</taxon>
        <taxon>Actinomycetota</taxon>
        <taxon>Actinomycetes</taxon>
        <taxon>Mycobacteriales</taxon>
        <taxon>Mycobacteriaceae</taxon>
        <taxon>Mycobacterium</taxon>
        <taxon>Mycobacterium simiae complex</taxon>
    </lineage>
</organism>
<comment type="caution">
    <text evidence="2">The sequence shown here is derived from an EMBL/GenBank/DDBJ whole genome shotgun (WGS) entry which is preliminary data.</text>
</comment>
<keyword evidence="1" id="KW-0472">Membrane</keyword>
<sequence length="514" mass="54591">MSGNTVAEVDELVAAIGPELDAPVIIRRDVVLVTGPWMAGVTGVATVLRERLPEHTFVESADLRPGEAPKAVVFVVSAAAQLTDSDCALLAAAAEHTDVVIPVVSKIDVHRGWSEILTANRRALAAHAPRYAQVPWVGVAAVPELGDQQVDELVGTVAAQLGASDVERRNRLRAWESRLQTVARRFDRDAAGAGRRARVDALREERSTALRERRQAKSARTITLRSQIQQAKVQLSHHGLNRCSAMRGELQEEAARLPRRGMAGFEAQARARAAEVVTEVAEHTTAHLVDLAAGVDVPVELPPPAGLSTDLPSVDVASPPLKSRRQETWLMLLLGAGFGVGVAVALGRLVAGVAQRLNSAVEVVGGIACVAVGLAVTFLVVNLRALLHDRALLDRWAGDLTSSLRSVVEELVATRVLAAESLLSTGLLAREEIENAQVAEQVGAIDTELREHAIAAARAAAARDREMPTIQAALDAVRAELGEAGTPQCDDPADDVEGLEIARSASRSIYDGNP</sequence>
<feature type="transmembrane region" description="Helical" evidence="1">
    <location>
        <begin position="363"/>
        <end position="387"/>
    </location>
</feature>
<keyword evidence="1" id="KW-1133">Transmembrane helix</keyword>
<gene>
    <name evidence="2" type="ORF">B5M45_13915</name>
</gene>
<feature type="transmembrane region" description="Helical" evidence="1">
    <location>
        <begin position="329"/>
        <end position="351"/>
    </location>
</feature>
<dbReference type="EMBL" id="MZZM01000018">
    <property type="protein sequence ID" value="ORJ60000.1"/>
    <property type="molecule type" value="Genomic_DNA"/>
</dbReference>
<proteinExistence type="predicted"/>
<keyword evidence="1" id="KW-0812">Transmembrane</keyword>
<evidence type="ECO:0000313" key="3">
    <source>
        <dbReference type="Proteomes" id="UP000193040"/>
    </source>
</evidence>
<protein>
    <submittedName>
        <fullName evidence="2">Uncharacterized protein</fullName>
    </submittedName>
</protein>
<dbReference type="STRING" id="1784.VC42_16465"/>